<organism evidence="2 4">
    <name type="scientific">Rotaria socialis</name>
    <dbReference type="NCBI Taxonomy" id="392032"/>
    <lineage>
        <taxon>Eukaryota</taxon>
        <taxon>Metazoa</taxon>
        <taxon>Spiralia</taxon>
        <taxon>Gnathifera</taxon>
        <taxon>Rotifera</taxon>
        <taxon>Eurotatoria</taxon>
        <taxon>Bdelloidea</taxon>
        <taxon>Philodinida</taxon>
        <taxon>Philodinidae</taxon>
        <taxon>Rotaria</taxon>
    </lineage>
</organism>
<feature type="compositionally biased region" description="Basic and acidic residues" evidence="1">
    <location>
        <begin position="1"/>
        <end position="11"/>
    </location>
</feature>
<proteinExistence type="predicted"/>
<gene>
    <name evidence="2" type="ORF">QYT958_LOCUS36850</name>
    <name evidence="3" type="ORF">QYT958_LOCUS43943</name>
</gene>
<feature type="compositionally biased region" description="Basic and acidic residues" evidence="1">
    <location>
        <begin position="21"/>
        <end position="30"/>
    </location>
</feature>
<reference evidence="2" key="1">
    <citation type="submission" date="2021-02" db="EMBL/GenBank/DDBJ databases">
        <authorList>
            <person name="Nowell W R."/>
        </authorList>
    </citation>
    <scope>NUCLEOTIDE SEQUENCE</scope>
</reference>
<dbReference type="AlphaFoldDB" id="A0A822A1Y1"/>
<feature type="compositionally biased region" description="Polar residues" evidence="1">
    <location>
        <begin position="35"/>
        <end position="44"/>
    </location>
</feature>
<evidence type="ECO:0000256" key="1">
    <source>
        <dbReference type="SAM" id="MobiDB-lite"/>
    </source>
</evidence>
<evidence type="ECO:0000313" key="4">
    <source>
        <dbReference type="Proteomes" id="UP000663848"/>
    </source>
</evidence>
<dbReference type="EMBL" id="CAJOBR010029906">
    <property type="protein sequence ID" value="CAF4988435.1"/>
    <property type="molecule type" value="Genomic_DNA"/>
</dbReference>
<name>A0A822A1Y1_9BILA</name>
<accession>A0A822A1Y1</accession>
<dbReference type="EMBL" id="CAJOBR010065283">
    <property type="protein sequence ID" value="CAF5081873.1"/>
    <property type="molecule type" value="Genomic_DNA"/>
</dbReference>
<comment type="caution">
    <text evidence="2">The sequence shown here is derived from an EMBL/GenBank/DDBJ whole genome shotgun (WGS) entry which is preliminary data.</text>
</comment>
<evidence type="ECO:0000313" key="2">
    <source>
        <dbReference type="EMBL" id="CAF4988435.1"/>
    </source>
</evidence>
<protein>
    <submittedName>
        <fullName evidence="2">Uncharacterized protein</fullName>
    </submittedName>
</protein>
<evidence type="ECO:0000313" key="3">
    <source>
        <dbReference type="EMBL" id="CAF5081873.1"/>
    </source>
</evidence>
<feature type="region of interest" description="Disordered" evidence="1">
    <location>
        <begin position="1"/>
        <end position="44"/>
    </location>
</feature>
<dbReference type="Proteomes" id="UP000663848">
    <property type="component" value="Unassembled WGS sequence"/>
</dbReference>
<sequence>MRNEFTGKQHQTEIANFNEYSNRRQKELAKRHALSQKQFPKNIK</sequence>
<feature type="non-terminal residue" evidence="2">
    <location>
        <position position="44"/>
    </location>
</feature>